<gene>
    <name evidence="10" type="ORF">Agabi119p4_6299</name>
</gene>
<dbReference type="PROSITE" id="PS50016">
    <property type="entry name" value="ZF_PHD_2"/>
    <property type="match status" value="1"/>
</dbReference>
<dbReference type="SUPFAM" id="SSF57903">
    <property type="entry name" value="FYVE/PHD zinc finger"/>
    <property type="match status" value="2"/>
</dbReference>
<protein>
    <submittedName>
        <fullName evidence="10">Uncharacterized protein</fullName>
    </submittedName>
</protein>
<evidence type="ECO:0000259" key="9">
    <source>
        <dbReference type="PROSITE" id="PS51805"/>
    </source>
</evidence>
<evidence type="ECO:0000313" key="10">
    <source>
        <dbReference type="EMBL" id="KAF7770325.1"/>
    </source>
</evidence>
<dbReference type="AlphaFoldDB" id="A0A8H7C898"/>
<evidence type="ECO:0000256" key="1">
    <source>
        <dbReference type="ARBA" id="ARBA00022723"/>
    </source>
</evidence>
<dbReference type="InterPro" id="IPR000679">
    <property type="entry name" value="Znf_GATA"/>
</dbReference>
<dbReference type="EMBL" id="JABXXO010000009">
    <property type="protein sequence ID" value="KAF7770325.1"/>
    <property type="molecule type" value="Genomic_DNA"/>
</dbReference>
<dbReference type="PANTHER" id="PTHR47672:SF1">
    <property type="entry name" value="E3 UBIQUITIN-PROTEIN LIGASE SNT2"/>
    <property type="match status" value="1"/>
</dbReference>
<dbReference type="GO" id="GO:0048189">
    <property type="term" value="C:Lid2 complex"/>
    <property type="evidence" value="ECO:0007669"/>
    <property type="project" value="TreeGrafter"/>
</dbReference>
<dbReference type="PANTHER" id="PTHR47672">
    <property type="entry name" value="E3 UBIQUITIN-PROTEIN LIGASE SNT2"/>
    <property type="match status" value="1"/>
</dbReference>
<accession>A0A8H7C898</accession>
<dbReference type="Gene3D" id="2.30.30.490">
    <property type="match status" value="1"/>
</dbReference>
<keyword evidence="2 4" id="KW-0863">Zinc-finger</keyword>
<dbReference type="InterPro" id="IPR001025">
    <property type="entry name" value="BAH_dom"/>
</dbReference>
<reference evidence="10 11" key="1">
    <citation type="journal article" name="Sci. Rep.">
        <title>Telomere-to-telomere assembled and centromere annotated genomes of the two main subspecies of the button mushroom Agaricus bisporus reveal especially polymorphic chromosome ends.</title>
        <authorList>
            <person name="Sonnenberg A.S.M."/>
            <person name="Sedaghat-Telgerd N."/>
            <person name="Lavrijssen B."/>
            <person name="Ohm R.A."/>
            <person name="Hendrickx P.M."/>
            <person name="Scholtmeijer K."/>
            <person name="Baars J.J.P."/>
            <person name="van Peer A."/>
        </authorList>
    </citation>
    <scope>NUCLEOTIDE SEQUENCE [LARGE SCALE GENOMIC DNA]</scope>
    <source>
        <strain evidence="10 11">H119_p4</strain>
    </source>
</reference>
<feature type="region of interest" description="Disordered" evidence="5">
    <location>
        <begin position="562"/>
        <end position="585"/>
    </location>
</feature>
<evidence type="ECO:0000259" key="7">
    <source>
        <dbReference type="PROSITE" id="PS51038"/>
    </source>
</evidence>
<dbReference type="Gene3D" id="1.10.10.60">
    <property type="entry name" value="Homeodomain-like"/>
    <property type="match status" value="1"/>
</dbReference>
<dbReference type="CDD" id="cd15497">
    <property type="entry name" value="PHD1_Snt2p_like"/>
    <property type="match status" value="1"/>
</dbReference>
<comment type="caution">
    <text evidence="10">The sequence shown here is derived from an EMBL/GenBank/DDBJ whole genome shotgun (WGS) entry which is preliminary data.</text>
</comment>
<dbReference type="Proteomes" id="UP000629468">
    <property type="component" value="Unassembled WGS sequence"/>
</dbReference>
<evidence type="ECO:0000313" key="11">
    <source>
        <dbReference type="Proteomes" id="UP000629468"/>
    </source>
</evidence>
<dbReference type="InterPro" id="IPR043151">
    <property type="entry name" value="BAH_sf"/>
</dbReference>
<dbReference type="Pfam" id="PF13832">
    <property type="entry name" value="zf-HC5HC2H_2"/>
    <property type="match status" value="1"/>
</dbReference>
<evidence type="ECO:0000259" key="6">
    <source>
        <dbReference type="PROSITE" id="PS50016"/>
    </source>
</evidence>
<dbReference type="Pfam" id="PF00628">
    <property type="entry name" value="PHD"/>
    <property type="match status" value="1"/>
</dbReference>
<feature type="domain" description="BAH" evidence="7">
    <location>
        <begin position="11"/>
        <end position="139"/>
    </location>
</feature>
<sequence>MAHPVFLKNGEEVKINDHVYCSPTWEARDGTPYSIARIMEFLPPEDAPKGPENKKFHYTRVRLAWYYRPGDVSDRTVSDSRLLLAAIYSEVCDINQLRGKCYVVHRDKISDLAGWKKRPDRFYFNRLFDPYIKKEFEVIQSTDVRNIPDHIREVLTSRYEYIVAEKEVVADLTDNLRLCATCEAWCPSADTVQCDRCKKYFHMGCVQPPLHAKPSRGYGWTCAPCSRKHEEEVDSHDVRYPTPSAPRKTNAPPARGRGRPRKDKAQAEREENFPAKHFNLWPFRYFGQYTVAEDTLDPEDLIFPRTATRQGPKYQANVPPAPDPYNHPPDIDERGGDNTVEVFGIINSLTEAEVAEVEACKRSLTNNRELQTNVDWITEVIRRFSDAALAARPFTAVSMKHAVRIDKWTKEETSYKDEPWSREEVVTFEDAIMHHNAELRAVRDEVVSRTVPEVVRFYGHWKSQKLGEQHKRIKEAGEPPKPICRRYKNDEEAASVGQHVGLSDDENSIVAEPASKTPTCGACRTRETAKWWKAPKGLSSNILCDICGTNWRRYADLTFVRSSRDEQPPPQKSRVIDKREGTPLTGTSAKRIRTSVSSVSVQSTPPPLISTVPQVRCLACTRTGPLGKVLKCQKCEVRVHAGSCGAVLLDPTKPEKWTCELCDNDQTQEASLNPDCVLCPRGRAEDRKKKPYPPADSFLRVCKQTEQQCWAHILCAIFSPETTFSEANRLRLVEGINIISNHRWSTTCSICNVSEGAVIRCCDCPKEYHASCAWKQGHRFGFEIQPIKSSRRDTTVTVNFKGETGCMNAIVSCKDHDHSRRSIYDICEANDGGETALQVYAQAYKQAQVGHAHGLLRKARRLDSILHARSDSSSSNASTPQSTPSTGPECYQCHTQFSPAFYPTPEQPDHYLCHRCHFEAAEGENLGNPRGVGIIV</sequence>
<feature type="domain" description="PHD-type" evidence="9">
    <location>
        <begin position="673"/>
        <end position="802"/>
    </location>
</feature>
<evidence type="ECO:0000256" key="2">
    <source>
        <dbReference type="ARBA" id="ARBA00022771"/>
    </source>
</evidence>
<dbReference type="InterPro" id="IPR011011">
    <property type="entry name" value="Znf_FYVE_PHD"/>
</dbReference>
<dbReference type="SMART" id="SM00249">
    <property type="entry name" value="PHD"/>
    <property type="match status" value="3"/>
</dbReference>
<dbReference type="InterPro" id="IPR001965">
    <property type="entry name" value="Znf_PHD"/>
</dbReference>
<feature type="domain" description="PHD-type" evidence="6">
    <location>
        <begin position="176"/>
        <end position="228"/>
    </location>
</feature>
<dbReference type="GO" id="GO:0008270">
    <property type="term" value="F:zinc ion binding"/>
    <property type="evidence" value="ECO:0007669"/>
    <property type="project" value="UniProtKB-KW"/>
</dbReference>
<keyword evidence="1" id="KW-0479">Metal-binding</keyword>
<keyword evidence="3" id="KW-0862">Zinc</keyword>
<dbReference type="SMART" id="SM00439">
    <property type="entry name" value="BAH"/>
    <property type="match status" value="1"/>
</dbReference>
<dbReference type="InterPro" id="IPR013083">
    <property type="entry name" value="Znf_RING/FYVE/PHD"/>
</dbReference>
<dbReference type="InterPro" id="IPR029617">
    <property type="entry name" value="Snt2"/>
</dbReference>
<dbReference type="Gene3D" id="3.30.40.10">
    <property type="entry name" value="Zinc/RING finger domain, C3HC4 (zinc finger)"/>
    <property type="match status" value="2"/>
</dbReference>
<dbReference type="SMART" id="SM00401">
    <property type="entry name" value="ZnF_GATA"/>
    <property type="match status" value="1"/>
</dbReference>
<dbReference type="CDD" id="cd15571">
    <property type="entry name" value="ePHD"/>
    <property type="match status" value="1"/>
</dbReference>
<dbReference type="GO" id="GO:0043565">
    <property type="term" value="F:sequence-specific DNA binding"/>
    <property type="evidence" value="ECO:0007669"/>
    <property type="project" value="InterPro"/>
</dbReference>
<evidence type="ECO:0000259" key="8">
    <source>
        <dbReference type="PROSITE" id="PS51293"/>
    </source>
</evidence>
<dbReference type="GO" id="GO:0003682">
    <property type="term" value="F:chromatin binding"/>
    <property type="evidence" value="ECO:0007669"/>
    <property type="project" value="InterPro"/>
</dbReference>
<proteinExistence type="predicted"/>
<evidence type="ECO:0000256" key="4">
    <source>
        <dbReference type="PROSITE-ProRule" id="PRU00146"/>
    </source>
</evidence>
<dbReference type="InterPro" id="IPR034732">
    <property type="entry name" value="EPHD"/>
</dbReference>
<dbReference type="PROSITE" id="PS51293">
    <property type="entry name" value="SANT"/>
    <property type="match status" value="1"/>
</dbReference>
<dbReference type="InterPro" id="IPR019787">
    <property type="entry name" value="Znf_PHD-finger"/>
</dbReference>
<dbReference type="GO" id="GO:0004842">
    <property type="term" value="F:ubiquitin-protein transferase activity"/>
    <property type="evidence" value="ECO:0007669"/>
    <property type="project" value="TreeGrafter"/>
</dbReference>
<dbReference type="Pfam" id="PF01426">
    <property type="entry name" value="BAH"/>
    <property type="match status" value="1"/>
</dbReference>
<evidence type="ECO:0000256" key="5">
    <source>
        <dbReference type="SAM" id="MobiDB-lite"/>
    </source>
</evidence>
<organism evidence="10 11">
    <name type="scientific">Agaricus bisporus var. burnettii</name>
    <dbReference type="NCBI Taxonomy" id="192524"/>
    <lineage>
        <taxon>Eukaryota</taxon>
        <taxon>Fungi</taxon>
        <taxon>Dikarya</taxon>
        <taxon>Basidiomycota</taxon>
        <taxon>Agaricomycotina</taxon>
        <taxon>Agaricomycetes</taxon>
        <taxon>Agaricomycetidae</taxon>
        <taxon>Agaricales</taxon>
        <taxon>Agaricineae</taxon>
        <taxon>Agaricaceae</taxon>
        <taxon>Agaricus</taxon>
    </lineage>
</organism>
<name>A0A8H7C898_AGABI</name>
<dbReference type="InterPro" id="IPR017884">
    <property type="entry name" value="SANT_dom"/>
</dbReference>
<dbReference type="PROSITE" id="PS51805">
    <property type="entry name" value="EPHD"/>
    <property type="match status" value="1"/>
</dbReference>
<dbReference type="GO" id="GO:0006355">
    <property type="term" value="P:regulation of DNA-templated transcription"/>
    <property type="evidence" value="ECO:0007669"/>
    <property type="project" value="InterPro"/>
</dbReference>
<dbReference type="PROSITE" id="PS51038">
    <property type="entry name" value="BAH"/>
    <property type="match status" value="1"/>
</dbReference>
<feature type="domain" description="SANT" evidence="8">
    <location>
        <begin position="417"/>
        <end position="466"/>
    </location>
</feature>
<dbReference type="GO" id="GO:0036205">
    <property type="term" value="P:histone catabolic process"/>
    <property type="evidence" value="ECO:0007669"/>
    <property type="project" value="TreeGrafter"/>
</dbReference>
<dbReference type="CDD" id="cd04710">
    <property type="entry name" value="BAH_fungalPHD"/>
    <property type="match status" value="1"/>
</dbReference>
<feature type="region of interest" description="Disordered" evidence="5">
    <location>
        <begin position="233"/>
        <end position="271"/>
    </location>
</feature>
<evidence type="ECO:0000256" key="3">
    <source>
        <dbReference type="ARBA" id="ARBA00022833"/>
    </source>
</evidence>